<dbReference type="GO" id="GO:0030514">
    <property type="term" value="P:negative regulation of BMP signaling pathway"/>
    <property type="evidence" value="ECO:0007669"/>
    <property type="project" value="TreeGrafter"/>
</dbReference>
<protein>
    <submittedName>
        <fullName evidence="1">Uncharacterized protein</fullName>
    </submittedName>
</protein>
<dbReference type="PANTHER" id="PTHR22829:SF5">
    <property type="entry name" value="INTEGRAL MEMBRANE PROTEIN GPR155"/>
    <property type="match status" value="1"/>
</dbReference>
<sequence>SFLLVTVVSLILQQRSSRQYSRYSILGPCGTVVPFRLAEEDSISSDGSLIEEIASSSPRTISRCDTSVTILPSDEDQFVYPPCSRNLSEKTLFPAPPAPTTCLLINSAGCEEGSVTSRLRTVGVTPAAPLDDALTLDGDIDTPLFSPSSNLGPGRSLSEEDAEHPLALEPQEREILRDRDDEYQILRHIVLLLFLCLSMIVGFALSLWSAVLEKTSGIYLELVFLDVALNYGQGFFAFLIFGLDTRQFVAPFFKCARKVLFGEPQVQIPWKISEETRQVVDQFLAYHMDKCVKDIVRDRKFRQRRYSCVFSGTELVDWLLLVGAAKSRAEGVRYGRHLLKGRVLEHVDQMHHFHDLTYFYRFVSQDGCGCR</sequence>
<evidence type="ECO:0000313" key="1">
    <source>
        <dbReference type="EMBL" id="CAD7234282.1"/>
    </source>
</evidence>
<dbReference type="InterPro" id="IPR036390">
    <property type="entry name" value="WH_DNA-bd_sf"/>
</dbReference>
<accession>A0A7R8ZWG2</accession>
<dbReference type="PANTHER" id="PTHR22829">
    <property type="entry name" value="DEP DOMAIN PROTEIN"/>
    <property type="match status" value="1"/>
</dbReference>
<reference evidence="1" key="1">
    <citation type="submission" date="2020-11" db="EMBL/GenBank/DDBJ databases">
        <authorList>
            <person name="Tran Van P."/>
        </authorList>
    </citation>
    <scope>NUCLEOTIDE SEQUENCE</scope>
</reference>
<dbReference type="SUPFAM" id="SSF46785">
    <property type="entry name" value="Winged helix' DNA-binding domain"/>
    <property type="match status" value="1"/>
</dbReference>
<dbReference type="SMART" id="SM00049">
    <property type="entry name" value="DEP"/>
    <property type="match status" value="1"/>
</dbReference>
<proteinExistence type="predicted"/>
<organism evidence="1">
    <name type="scientific">Cyprideis torosa</name>
    <dbReference type="NCBI Taxonomy" id="163714"/>
    <lineage>
        <taxon>Eukaryota</taxon>
        <taxon>Metazoa</taxon>
        <taxon>Ecdysozoa</taxon>
        <taxon>Arthropoda</taxon>
        <taxon>Crustacea</taxon>
        <taxon>Oligostraca</taxon>
        <taxon>Ostracoda</taxon>
        <taxon>Podocopa</taxon>
        <taxon>Podocopida</taxon>
        <taxon>Cytherocopina</taxon>
        <taxon>Cytheroidea</taxon>
        <taxon>Cytherideidae</taxon>
        <taxon>Cyprideis</taxon>
    </lineage>
</organism>
<dbReference type="Pfam" id="PF00610">
    <property type="entry name" value="DEP"/>
    <property type="match status" value="1"/>
</dbReference>
<dbReference type="InterPro" id="IPR036388">
    <property type="entry name" value="WH-like_DNA-bd_sf"/>
</dbReference>
<dbReference type="OrthoDB" id="2133778at2759"/>
<feature type="non-terminal residue" evidence="1">
    <location>
        <position position="1"/>
    </location>
</feature>
<name>A0A7R8ZWG2_9CRUS</name>
<dbReference type="AlphaFoldDB" id="A0A7R8ZWG2"/>
<dbReference type="EMBL" id="OB668240">
    <property type="protein sequence ID" value="CAD7234282.1"/>
    <property type="molecule type" value="Genomic_DNA"/>
</dbReference>
<dbReference type="GO" id="GO:0035556">
    <property type="term" value="P:intracellular signal transduction"/>
    <property type="evidence" value="ECO:0007669"/>
    <property type="project" value="InterPro"/>
</dbReference>
<dbReference type="InterPro" id="IPR000591">
    <property type="entry name" value="DEP_dom"/>
</dbReference>
<gene>
    <name evidence="1" type="ORF">CTOB1V02_LOCUS12098</name>
</gene>
<dbReference type="Gene3D" id="1.10.10.10">
    <property type="entry name" value="Winged helix-like DNA-binding domain superfamily/Winged helix DNA-binding domain"/>
    <property type="match status" value="1"/>
</dbReference>
<dbReference type="InterPro" id="IPR051832">
    <property type="entry name" value="mTOR-Rac_regulators"/>
</dbReference>
<dbReference type="PROSITE" id="PS50186">
    <property type="entry name" value="DEP"/>
    <property type="match status" value="1"/>
</dbReference>